<keyword evidence="2" id="KW-1185">Reference proteome</keyword>
<organism evidence="1 2">
    <name type="scientific">Botrytis porri</name>
    <dbReference type="NCBI Taxonomy" id="87229"/>
    <lineage>
        <taxon>Eukaryota</taxon>
        <taxon>Fungi</taxon>
        <taxon>Dikarya</taxon>
        <taxon>Ascomycota</taxon>
        <taxon>Pezizomycotina</taxon>
        <taxon>Leotiomycetes</taxon>
        <taxon>Helotiales</taxon>
        <taxon>Sclerotiniaceae</taxon>
        <taxon>Botrytis</taxon>
    </lineage>
</organism>
<dbReference type="Proteomes" id="UP000297280">
    <property type="component" value="Unassembled WGS sequence"/>
</dbReference>
<gene>
    <name evidence="1" type="ORF">BPOR_0352g00070</name>
</gene>
<proteinExistence type="predicted"/>
<reference evidence="1 2" key="1">
    <citation type="submission" date="2017-12" db="EMBL/GenBank/DDBJ databases">
        <title>Comparative genomics of Botrytis spp.</title>
        <authorList>
            <person name="Valero-Jimenez C.A."/>
            <person name="Tapia P."/>
            <person name="Veloso J."/>
            <person name="Silva-Moreno E."/>
            <person name="Staats M."/>
            <person name="Valdes J.H."/>
            <person name="Van Kan J.A.L."/>
        </authorList>
    </citation>
    <scope>NUCLEOTIDE SEQUENCE [LARGE SCALE GENOMIC DNA]</scope>
    <source>
        <strain evidence="1 2">MUCL3349</strain>
    </source>
</reference>
<dbReference type="AlphaFoldDB" id="A0A4Z1KKR1"/>
<sequence length="681" mass="78236">MAREAFDERDDMIVLEEEWTAFEESDMGLSDEIYISSSRAFKPKAPEVYQNLHIDFESPDDVLDSNELLQFFNQPTSIEYRKAVQTFEITGSYEPYIQSANWTGITNLLTNLSNLSILHWKIRKAISSEILSNLNITNPDIRIYLHNLPPTRDPNQYYYKASQDSNAIRNHLHEDARSILGSPLLYSLHADVMNFYPADPAPMRLLFEILRSHPPNMRELQLRLSYHGCEAFPFLSSEFNTDRENMTSIRLPPLEKLVVEGYNFEESPDGGTGWYGNIETPKVDWRIRVKFPWNILPMWYIGWLGELYLGYRWDAIGYTPLERLPSPDGVSNLSVWLKVMDWSKLKTLHMVQPGPVAMQELGIAGALTGLKELNIDGMLNSWKDDVKTKWETVVDFLEDIASNGTSLTSLSIRDISFPKMMNCSDATTEYTATKKLLGALLQHTNLTRLHLYDGIQFPSWGPGSRLPKQMPILVSVLNLPSIEDLAIEIPSLPGSNLSNSENDNWRTDGIDPEISDEEMYKAFTPFTQQPRLKSLEFHVPAPECWGHQIKSVIRPEMNGRLGEAEISELDYSKPQDKADIVEVERCEREEEELGKRTRRLFEWMNGERKRVGEDAIRRLRVVVGREVLGGKEGVEAEMLARKSFGGEWRGESGVWDCWIWEKEEVLKCGGGRRWRKDELWG</sequence>
<name>A0A4Z1KKR1_9HELO</name>
<evidence type="ECO:0000313" key="1">
    <source>
        <dbReference type="EMBL" id="TGO85916.1"/>
    </source>
</evidence>
<evidence type="ECO:0000313" key="2">
    <source>
        <dbReference type="Proteomes" id="UP000297280"/>
    </source>
</evidence>
<comment type="caution">
    <text evidence="1">The sequence shown here is derived from an EMBL/GenBank/DDBJ whole genome shotgun (WGS) entry which is preliminary data.</text>
</comment>
<protein>
    <submittedName>
        <fullName evidence="1">Uncharacterized protein</fullName>
    </submittedName>
</protein>
<dbReference type="EMBL" id="PQXO01000351">
    <property type="protein sequence ID" value="TGO85916.1"/>
    <property type="molecule type" value="Genomic_DNA"/>
</dbReference>
<accession>A0A4Z1KKR1</accession>